<reference evidence="1 2" key="1">
    <citation type="submission" date="2019-12" db="EMBL/GenBank/DDBJ databases">
        <title>Chromosome-level assembly of the Caenorhabditis remanei genome.</title>
        <authorList>
            <person name="Teterina A.A."/>
            <person name="Willis J.H."/>
            <person name="Phillips P.C."/>
        </authorList>
    </citation>
    <scope>NUCLEOTIDE SEQUENCE [LARGE SCALE GENOMIC DNA]</scope>
    <source>
        <strain evidence="1 2">PX506</strain>
        <tissue evidence="1">Whole organism</tissue>
    </source>
</reference>
<dbReference type="Proteomes" id="UP000483820">
    <property type="component" value="Chromosome III"/>
</dbReference>
<dbReference type="AlphaFoldDB" id="A0A2P4UZ36"/>
<sequence length="78" mass="9436">MSDMENWRTALRILRQKLHNELIEYAEKKAAGWQPYYEDDEEETFAEIRYCIRDCETRIRQGEEMERLAADGKLRHKG</sequence>
<dbReference type="GeneID" id="9822794"/>
<gene>
    <name evidence="1" type="ORF">GCK72_011165</name>
</gene>
<name>A0A2P4UZ36_CAERE</name>
<dbReference type="EMBL" id="WUAV01000003">
    <property type="protein sequence ID" value="KAF1762901.1"/>
    <property type="molecule type" value="Genomic_DNA"/>
</dbReference>
<comment type="caution">
    <text evidence="1">The sequence shown here is derived from an EMBL/GenBank/DDBJ whole genome shotgun (WGS) entry which is preliminary data.</text>
</comment>
<dbReference type="CTD" id="9822794"/>
<dbReference type="RefSeq" id="XP_003093444.2">
    <property type="nucleotide sequence ID" value="XM_003093396.2"/>
</dbReference>
<evidence type="ECO:0000313" key="2">
    <source>
        <dbReference type="Proteomes" id="UP000483820"/>
    </source>
</evidence>
<protein>
    <submittedName>
        <fullName evidence="1">Uncharacterized protein</fullName>
    </submittedName>
</protein>
<dbReference type="KEGG" id="crq:GCK72_011165"/>
<evidence type="ECO:0000313" key="1">
    <source>
        <dbReference type="EMBL" id="KAF1762901.1"/>
    </source>
</evidence>
<proteinExistence type="predicted"/>
<accession>A0A2P4UZ36</accession>
<organism evidence="1 2">
    <name type="scientific">Caenorhabditis remanei</name>
    <name type="common">Caenorhabditis vulgaris</name>
    <dbReference type="NCBI Taxonomy" id="31234"/>
    <lineage>
        <taxon>Eukaryota</taxon>
        <taxon>Metazoa</taxon>
        <taxon>Ecdysozoa</taxon>
        <taxon>Nematoda</taxon>
        <taxon>Chromadorea</taxon>
        <taxon>Rhabditida</taxon>
        <taxon>Rhabditina</taxon>
        <taxon>Rhabditomorpha</taxon>
        <taxon>Rhabditoidea</taxon>
        <taxon>Rhabditidae</taxon>
        <taxon>Peloderinae</taxon>
        <taxon>Caenorhabditis</taxon>
    </lineage>
</organism>